<sequence>MINRAPKTITNPLAELAQNALFILGAIIALAAFGAFSNGEYLGMLICGGLSLGAFQWGASIKTRWNAKSQITTYE</sequence>
<evidence type="ECO:0000256" key="1">
    <source>
        <dbReference type="SAM" id="Phobius"/>
    </source>
</evidence>
<keyword evidence="1" id="KW-0812">Transmembrane</keyword>
<dbReference type="EMBL" id="FSRL01000001">
    <property type="protein sequence ID" value="SIN77886.1"/>
    <property type="molecule type" value="Genomic_DNA"/>
</dbReference>
<gene>
    <name evidence="2" type="ORF">SAMN05444002_0320</name>
</gene>
<dbReference type="RefSeq" id="WP_074254517.1">
    <property type="nucleotide sequence ID" value="NZ_FSRL01000001.1"/>
</dbReference>
<feature type="transmembrane region" description="Helical" evidence="1">
    <location>
        <begin position="41"/>
        <end position="59"/>
    </location>
</feature>
<proteinExistence type="predicted"/>
<keyword evidence="1" id="KW-1133">Transmembrane helix</keyword>
<dbReference type="STRING" id="1217970.SAMN05444002_0320"/>
<protein>
    <submittedName>
        <fullName evidence="2">Uncharacterized protein</fullName>
    </submittedName>
</protein>
<feature type="transmembrane region" description="Helical" evidence="1">
    <location>
        <begin position="12"/>
        <end position="35"/>
    </location>
</feature>
<dbReference type="AlphaFoldDB" id="A0A1N6E4F0"/>
<name>A0A1N6E4F0_9RHOB</name>
<keyword evidence="3" id="KW-1185">Reference proteome</keyword>
<dbReference type="Proteomes" id="UP000184932">
    <property type="component" value="Unassembled WGS sequence"/>
</dbReference>
<keyword evidence="1" id="KW-0472">Membrane</keyword>
<organism evidence="2 3">
    <name type="scientific">Vannielia litorea</name>
    <dbReference type="NCBI Taxonomy" id="1217970"/>
    <lineage>
        <taxon>Bacteria</taxon>
        <taxon>Pseudomonadati</taxon>
        <taxon>Pseudomonadota</taxon>
        <taxon>Alphaproteobacteria</taxon>
        <taxon>Rhodobacterales</taxon>
        <taxon>Paracoccaceae</taxon>
        <taxon>Vannielia</taxon>
    </lineage>
</organism>
<accession>A0A1N6E4F0</accession>
<reference evidence="3" key="1">
    <citation type="submission" date="2016-11" db="EMBL/GenBank/DDBJ databases">
        <authorList>
            <person name="Varghese N."/>
            <person name="Submissions S."/>
        </authorList>
    </citation>
    <scope>NUCLEOTIDE SEQUENCE [LARGE SCALE GENOMIC DNA]</scope>
    <source>
        <strain evidence="3">DSM 29440</strain>
    </source>
</reference>
<evidence type="ECO:0000313" key="3">
    <source>
        <dbReference type="Proteomes" id="UP000184932"/>
    </source>
</evidence>
<evidence type="ECO:0000313" key="2">
    <source>
        <dbReference type="EMBL" id="SIN77886.1"/>
    </source>
</evidence>